<accession>A0ACD1GUB7</accession>
<evidence type="ECO:0000313" key="2">
    <source>
        <dbReference type="Proteomes" id="UP000249661"/>
    </source>
</evidence>
<protein>
    <submittedName>
        <fullName evidence="1">Glutaredoxin</fullName>
    </submittedName>
</protein>
<gene>
    <name evidence="1" type="ORF">BO66DRAFT_395886</name>
</gene>
<dbReference type="Proteomes" id="UP000249661">
    <property type="component" value="Unassembled WGS sequence"/>
</dbReference>
<evidence type="ECO:0000313" key="1">
    <source>
        <dbReference type="EMBL" id="RAH64910.1"/>
    </source>
</evidence>
<name>A0ACD1GUB7_9EURO</name>
<keyword evidence="2" id="KW-1185">Reference proteome</keyword>
<proteinExistence type="predicted"/>
<sequence>MFSQRRMRLLVIAVLVILGVTWYYSSDARSVQNQQFYRSTVAAMNAQKQAKEAQAAAANIPAPNRNPIKEDLKHPMVDDKIAPAIPKANPADHLEEIPIAGRTKMTVSKKPEEEEEEEEEKEELEEKQQSQQPQQQQQQEQPKQQESKPQQAEAEDDAEAEAHAHAVAELNDILKRAPIIIFSKSYCPYSAKAKSILLDHYSITPAPFVVELDQHPHGRMLQAVLAETTGRRTVPNVLVNGKSIGGGDDVTALDGRDELTSTLRDLGGKWVQEVHRKDSSD</sequence>
<dbReference type="EMBL" id="KZ825003">
    <property type="protein sequence ID" value="RAH64910.1"/>
    <property type="molecule type" value="Genomic_DNA"/>
</dbReference>
<organism evidence="1 2">
    <name type="scientific">Aspergillus aculeatinus CBS 121060</name>
    <dbReference type="NCBI Taxonomy" id="1448322"/>
    <lineage>
        <taxon>Eukaryota</taxon>
        <taxon>Fungi</taxon>
        <taxon>Dikarya</taxon>
        <taxon>Ascomycota</taxon>
        <taxon>Pezizomycotina</taxon>
        <taxon>Eurotiomycetes</taxon>
        <taxon>Eurotiomycetidae</taxon>
        <taxon>Eurotiales</taxon>
        <taxon>Aspergillaceae</taxon>
        <taxon>Aspergillus</taxon>
        <taxon>Aspergillus subgen. Circumdati</taxon>
    </lineage>
</organism>
<reference evidence="1" key="1">
    <citation type="submission" date="2018-02" db="EMBL/GenBank/DDBJ databases">
        <title>The genomes of Aspergillus section Nigri reveals drivers in fungal speciation.</title>
        <authorList>
            <consortium name="DOE Joint Genome Institute"/>
            <person name="Vesth T.C."/>
            <person name="Nybo J."/>
            <person name="Theobald S."/>
            <person name="Brandl J."/>
            <person name="Frisvad J.C."/>
            <person name="Nielsen K.F."/>
            <person name="Lyhne E.K."/>
            <person name="Kogle M.E."/>
            <person name="Kuo A."/>
            <person name="Riley R."/>
            <person name="Clum A."/>
            <person name="Nolan M."/>
            <person name="Lipzen A."/>
            <person name="Salamov A."/>
            <person name="Henrissat B."/>
            <person name="Wiebenga A."/>
            <person name="De vries R.P."/>
            <person name="Grigoriev I.V."/>
            <person name="Mortensen U.H."/>
            <person name="Andersen M.R."/>
            <person name="Baker S.E."/>
        </authorList>
    </citation>
    <scope>NUCLEOTIDE SEQUENCE</scope>
    <source>
        <strain evidence="1">CBS 121060</strain>
    </source>
</reference>